<evidence type="ECO:0000256" key="6">
    <source>
        <dbReference type="ARBA" id="ARBA00023306"/>
    </source>
</evidence>
<evidence type="ECO:0000259" key="8">
    <source>
        <dbReference type="Pfam" id="PF12231"/>
    </source>
</evidence>
<feature type="region of interest" description="Disordered" evidence="7">
    <location>
        <begin position="40"/>
        <end position="200"/>
    </location>
</feature>
<keyword evidence="6" id="KW-0131">Cell cycle</keyword>
<feature type="compositionally biased region" description="Polar residues" evidence="7">
    <location>
        <begin position="1233"/>
        <end position="1245"/>
    </location>
</feature>
<keyword evidence="3" id="KW-0158">Chromosome</keyword>
<dbReference type="GO" id="GO:0000723">
    <property type="term" value="P:telomere maintenance"/>
    <property type="evidence" value="ECO:0007669"/>
    <property type="project" value="TreeGrafter"/>
</dbReference>
<dbReference type="InterPro" id="IPR022031">
    <property type="entry name" value="Rif1_N"/>
</dbReference>
<feature type="compositionally biased region" description="Polar residues" evidence="7">
    <location>
        <begin position="1"/>
        <end position="15"/>
    </location>
</feature>
<keyword evidence="4" id="KW-0779">Telomere</keyword>
<dbReference type="SUPFAM" id="SSF48371">
    <property type="entry name" value="ARM repeat"/>
    <property type="match status" value="1"/>
</dbReference>
<evidence type="ECO:0000256" key="5">
    <source>
        <dbReference type="ARBA" id="ARBA00023242"/>
    </source>
</evidence>
<dbReference type="PANTHER" id="PTHR22928:SF3">
    <property type="entry name" value="TELOMERE-ASSOCIATED PROTEIN RIF1"/>
    <property type="match status" value="1"/>
</dbReference>
<dbReference type="RefSeq" id="XP_038778981.1">
    <property type="nucleotide sequence ID" value="XM_038923053.1"/>
</dbReference>
<proteinExistence type="predicted"/>
<evidence type="ECO:0000256" key="3">
    <source>
        <dbReference type="ARBA" id="ARBA00022454"/>
    </source>
</evidence>
<feature type="region of interest" description="Disordered" evidence="7">
    <location>
        <begin position="1192"/>
        <end position="1214"/>
    </location>
</feature>
<protein>
    <recommendedName>
        <fullName evidence="8">Telomere-associated protein Rif1 N-terminal domain-containing protein</fullName>
    </recommendedName>
</protein>
<feature type="compositionally biased region" description="Polar residues" evidence="7">
    <location>
        <begin position="240"/>
        <end position="251"/>
    </location>
</feature>
<feature type="region of interest" description="Disordered" evidence="7">
    <location>
        <begin position="231"/>
        <end position="302"/>
    </location>
</feature>
<dbReference type="GeneID" id="62196171"/>
<dbReference type="KEGG" id="bnn:FOA43_002770"/>
<comment type="subcellular location">
    <subcellularLocation>
        <location evidence="2">Chromosome</location>
        <location evidence="2">Telomere</location>
    </subcellularLocation>
    <subcellularLocation>
        <location evidence="1">Nucleus</location>
    </subcellularLocation>
</comment>
<dbReference type="Pfam" id="PF12231">
    <property type="entry name" value="Rif1_N"/>
    <property type="match status" value="1"/>
</dbReference>
<feature type="compositionally biased region" description="Basic and acidic residues" evidence="7">
    <location>
        <begin position="43"/>
        <end position="54"/>
    </location>
</feature>
<dbReference type="EMBL" id="CP064814">
    <property type="protein sequence ID" value="QPG75416.1"/>
    <property type="molecule type" value="Genomic_DNA"/>
</dbReference>
<organism evidence="9 10">
    <name type="scientific">Eeniella nana</name>
    <name type="common">Yeast</name>
    <name type="synonym">Brettanomyces nanus</name>
    <dbReference type="NCBI Taxonomy" id="13502"/>
    <lineage>
        <taxon>Eukaryota</taxon>
        <taxon>Fungi</taxon>
        <taxon>Dikarya</taxon>
        <taxon>Ascomycota</taxon>
        <taxon>Saccharomycotina</taxon>
        <taxon>Pichiomycetes</taxon>
        <taxon>Pichiales</taxon>
        <taxon>Pichiaceae</taxon>
        <taxon>Brettanomyces</taxon>
    </lineage>
</organism>
<reference evidence="9" key="1">
    <citation type="submission" date="2020-10" db="EMBL/GenBank/DDBJ databases">
        <authorList>
            <person name="Roach M.J.R."/>
        </authorList>
    </citation>
    <scope>NUCLEOTIDE SEQUENCE</scope>
    <source>
        <strain evidence="9">CBS 1945</strain>
    </source>
</reference>
<feature type="region of interest" description="Disordered" evidence="7">
    <location>
        <begin position="1264"/>
        <end position="1292"/>
    </location>
</feature>
<sequence length="1416" mass="158200">MASSNHSKFSVSPTRVLSGKDKAEILDRKVADLKRRTKIKRQRSFEETRARDSQSRLNKIYAKFHRPTKKMLSPSKTKEIQEDIPLADGEDSSQQVPSSLPSSLPPQIPKDQDELIVSSSSNSITSANTSGDSVNTIIVSSTQRVKVKDATKHRSSSRRHAKSSSSKTPQTPKTSKTSKISEVAQPSSHKSVLSTPSHSPRLKLSISAATSSLSSIFSPISSHKLLSSPLKLTPTRKRNSIGSPSLSTGDNSFPDELSTPKRVAFSSDLESSPIRSSPIKGAPEPKSILKNLEEEDDMPRSNTTIEVLRKDLRKEESWPSGFVLQLLPGSLAISKVVEGSVAALSDPDFSKKYEVFATLNDIIKVNNRELTKSMFEPSQLQTIVKAIDTDLANTGRELKSGSNAFRIRTSIQALKLLTFIMTYHQIRGASAMLKRVSTMFLSENLSKGLAAALLQLMKDQQNNISPSAVEHVISAILQMKYFMSTTIITEKLMAIRRFIAVHPAVMSKISYQWMSHILCCIINTEVPSYERIVNACIYVLYEFSRNSESKDVVYQLLNETLNENSSSIKASTLDSVTPDTKIVDALTLTLVYMINRGWSAQALDIWAYMTFMIGYKFTNQVDLESWSGLRHWIKVFDEALKNESENVKLAALSSWRAIIYNYQISKTFAAASLKRDDLDRKRSIFLYPFTVISDKAPVSDKLIEGYVVLYYRLLRFLRTLCISPGAKKVVDPEWVLNCVFSPFYSVFIKRPEFFSAGLKLLEGVLQFSERPTIKSMETPEICFRKINPVESWTLSCLPKQLILSYYNKYYDIVSFVLLNEQINIDSKVEVFNSLLSTLDECTKNAIVSFEAVNGFLRVSDTYLRQMMIATTENHMAKPDIQYLSNIILQARSIFGLKILTGQTVSMNLLALVGSFVFNWYGPTGIHNLIQALYPALSKKYASIFFGLVLLRDDDVNKTLIDELSEPNLSLPVFLTDLDTWNDVILRLSLNKTHFKVIVEKIVDYEAKQKSNVKYKDIAKVLNSFVSIDEKGLSQDSAAFLLSQYALNLSDDEETSFAPVVGVFETFIKNAQISEVVSLVQDLPPNKCPVDWYMKLSDAFANQQPNQIGIVIEWIKRSEEFLRRKYPKRCEEVLGRFKTSEADGANLLKELKEVIDVEQPENSINPLMNSLPLSAESSPESHMRILQLDDVQKDELQSDKSADDSLPELQHTETVEIIDDDDVIDVLDARESDSPSASTEKTSSPEFQDARLPDIGKEELNMAITNPSPTPGSHLVFSDDPQTTPTPQKRKAEIQKQSVKKIKITSSESTVASVIPPLPTAAAVVAPATTSTFSGFPGFPTSKDPRSPYPYPCFIPCLIPMPMVPQGDSTDKPEVFQLETVLSKLLANPAQLGGMDAQRKKVLEDSLLGVLMKMRGM</sequence>
<keyword evidence="10" id="KW-1185">Reference proteome</keyword>
<accession>A0A875S244</accession>
<feature type="compositionally biased region" description="Low complexity" evidence="7">
    <location>
        <begin position="118"/>
        <end position="130"/>
    </location>
</feature>
<feature type="compositionally biased region" description="Low complexity" evidence="7">
    <location>
        <begin position="92"/>
        <end position="102"/>
    </location>
</feature>
<feature type="compositionally biased region" description="Basic and acidic residues" evidence="7">
    <location>
        <begin position="1192"/>
        <end position="1202"/>
    </location>
</feature>
<evidence type="ECO:0000256" key="4">
    <source>
        <dbReference type="ARBA" id="ARBA00022895"/>
    </source>
</evidence>
<name>A0A875S244_EENNA</name>
<evidence type="ECO:0000256" key="7">
    <source>
        <dbReference type="SAM" id="MobiDB-lite"/>
    </source>
</evidence>
<dbReference type="Proteomes" id="UP000662931">
    <property type="component" value="Chromosome 3"/>
</dbReference>
<dbReference type="PANTHER" id="PTHR22928">
    <property type="entry name" value="TELOMERE-ASSOCIATED PROTEIN RIF1"/>
    <property type="match status" value="1"/>
</dbReference>
<feature type="compositionally biased region" description="Low complexity" evidence="7">
    <location>
        <begin position="163"/>
        <end position="178"/>
    </location>
</feature>
<dbReference type="InterPro" id="IPR016024">
    <property type="entry name" value="ARM-type_fold"/>
</dbReference>
<dbReference type="GO" id="GO:0140445">
    <property type="term" value="C:chromosome, telomeric repeat region"/>
    <property type="evidence" value="ECO:0007669"/>
    <property type="project" value="TreeGrafter"/>
</dbReference>
<feature type="domain" description="Telomere-associated protein Rif1 N-terminal" evidence="8">
    <location>
        <begin position="346"/>
        <end position="714"/>
    </location>
</feature>
<gene>
    <name evidence="9" type="ORF">FOA43_002770</name>
</gene>
<evidence type="ECO:0000256" key="1">
    <source>
        <dbReference type="ARBA" id="ARBA00004123"/>
    </source>
</evidence>
<dbReference type="OrthoDB" id="3997665at2759"/>
<feature type="compositionally biased region" description="Polar residues" evidence="7">
    <location>
        <begin position="131"/>
        <end position="144"/>
    </location>
</feature>
<feature type="region of interest" description="Disordered" evidence="7">
    <location>
        <begin position="1229"/>
        <end position="1249"/>
    </location>
</feature>
<evidence type="ECO:0000313" key="10">
    <source>
        <dbReference type="Proteomes" id="UP000662931"/>
    </source>
</evidence>
<feature type="compositionally biased region" description="Basic residues" evidence="7">
    <location>
        <begin position="153"/>
        <end position="162"/>
    </location>
</feature>
<evidence type="ECO:0000256" key="2">
    <source>
        <dbReference type="ARBA" id="ARBA00004574"/>
    </source>
</evidence>
<keyword evidence="5" id="KW-0539">Nucleus</keyword>
<dbReference type="GO" id="GO:0005634">
    <property type="term" value="C:nucleus"/>
    <property type="evidence" value="ECO:0007669"/>
    <property type="project" value="UniProtKB-SubCell"/>
</dbReference>
<feature type="compositionally biased region" description="Polar residues" evidence="7">
    <location>
        <begin position="184"/>
        <end position="198"/>
    </location>
</feature>
<feature type="region of interest" description="Disordered" evidence="7">
    <location>
        <begin position="1"/>
        <end position="20"/>
    </location>
</feature>
<evidence type="ECO:0000313" key="9">
    <source>
        <dbReference type="EMBL" id="QPG75416.1"/>
    </source>
</evidence>